<dbReference type="Pfam" id="PF17891">
    <property type="entry name" value="FluMu_N"/>
    <property type="match status" value="1"/>
</dbReference>
<name>A0ABZ0YVD3_9GAMM</name>
<feature type="region of interest" description="Disordered" evidence="1">
    <location>
        <begin position="1"/>
        <end position="81"/>
    </location>
</feature>
<accession>A0ABZ0YVD3</accession>
<dbReference type="InterPro" id="IPR041227">
    <property type="entry name" value="FluMu_N"/>
</dbReference>
<evidence type="ECO:0000313" key="3">
    <source>
        <dbReference type="EMBL" id="WQH16140.1"/>
    </source>
</evidence>
<keyword evidence="4" id="KW-1185">Reference proteome</keyword>
<evidence type="ECO:0000256" key="1">
    <source>
        <dbReference type="SAM" id="MobiDB-lite"/>
    </source>
</evidence>
<organism evidence="3 4">
    <name type="scientific">Guyparkeria halophila</name>
    <dbReference type="NCBI Taxonomy" id="47960"/>
    <lineage>
        <taxon>Bacteria</taxon>
        <taxon>Pseudomonadati</taxon>
        <taxon>Pseudomonadota</taxon>
        <taxon>Gammaproteobacteria</taxon>
        <taxon>Chromatiales</taxon>
        <taxon>Thioalkalibacteraceae</taxon>
        <taxon>Guyparkeria</taxon>
    </lineage>
</organism>
<evidence type="ECO:0000259" key="2">
    <source>
        <dbReference type="Pfam" id="PF17891"/>
    </source>
</evidence>
<evidence type="ECO:0000313" key="4">
    <source>
        <dbReference type="Proteomes" id="UP001327459"/>
    </source>
</evidence>
<dbReference type="Gene3D" id="3.40.5.80">
    <property type="match status" value="1"/>
</dbReference>
<dbReference type="Proteomes" id="UP001327459">
    <property type="component" value="Chromosome"/>
</dbReference>
<protein>
    <submittedName>
        <fullName evidence="3">HI1506-related protein</fullName>
    </submittedName>
</protein>
<feature type="domain" description="Mu-like prophage FluMu N-terminal" evidence="2">
    <location>
        <begin position="92"/>
        <end position="128"/>
    </location>
</feature>
<proteinExistence type="predicted"/>
<dbReference type="EMBL" id="CP140153">
    <property type="protein sequence ID" value="WQH16140.1"/>
    <property type="molecule type" value="Genomic_DNA"/>
</dbReference>
<dbReference type="SUPFAM" id="SSF160059">
    <property type="entry name" value="PriA/YqbF domain"/>
    <property type="match status" value="1"/>
</dbReference>
<dbReference type="RefSeq" id="WP_322521155.1">
    <property type="nucleotide sequence ID" value="NZ_CP140153.1"/>
</dbReference>
<gene>
    <name evidence="3" type="ORF">SR882_10295</name>
</gene>
<sequence>MNEDKHQKLLGAMSQFEEKPKVDEAAQAAGLDKVSAAERDAAWDAHQQQADQGDQPEQDGATATEDPGASPTDQGEDVEAIWVRTVPGVRRFRRAGMAFNEAGTGVALEALTDEQLAALEAEPNLIVERNTFTDNADSQG</sequence>
<reference evidence="3 4" key="1">
    <citation type="submission" date="2023-11" db="EMBL/GenBank/DDBJ databases">
        <title>MicrobeMod: A computational toolkit for identifying prokaryotic methylation and restriction-modification with nanopore sequencing.</title>
        <authorList>
            <person name="Crits-Christoph A."/>
            <person name="Kang S.C."/>
            <person name="Lee H."/>
            <person name="Ostrov N."/>
        </authorList>
    </citation>
    <scope>NUCLEOTIDE SEQUENCE [LARGE SCALE GENOMIC DNA]</scope>
    <source>
        <strain evidence="3 4">ATCC 49870</strain>
    </source>
</reference>
<feature type="compositionally biased region" description="Low complexity" evidence="1">
    <location>
        <begin position="44"/>
        <end position="61"/>
    </location>
</feature>